<comment type="caution">
    <text evidence="1">The sequence shown here is derived from an EMBL/GenBank/DDBJ whole genome shotgun (WGS) entry which is preliminary data.</text>
</comment>
<protein>
    <submittedName>
        <fullName evidence="1">Heat shock protein 70 family protein</fullName>
    </submittedName>
</protein>
<dbReference type="PANTHER" id="PTHR14187">
    <property type="entry name" value="ALPHA KINASE/ELONGATION FACTOR 2 KINASE"/>
    <property type="match status" value="1"/>
</dbReference>
<keyword evidence="1" id="KW-0346">Stress response</keyword>
<accession>A0A9P3GKN5</accession>
<dbReference type="EMBL" id="BPQB01000055">
    <property type="protein sequence ID" value="GJE96029.1"/>
    <property type="molecule type" value="Genomic_DNA"/>
</dbReference>
<reference evidence="1 2" key="1">
    <citation type="submission" date="2021-08" db="EMBL/GenBank/DDBJ databases">
        <title>Draft Genome Sequence of Phanerochaete sordida strain YK-624.</title>
        <authorList>
            <person name="Mori T."/>
            <person name="Dohra H."/>
            <person name="Suzuki T."/>
            <person name="Kawagishi H."/>
            <person name="Hirai H."/>
        </authorList>
    </citation>
    <scope>NUCLEOTIDE SEQUENCE [LARGE SCALE GENOMIC DNA]</scope>
    <source>
        <strain evidence="1 2">YK-624</strain>
    </source>
</reference>
<dbReference type="CDD" id="cd10170">
    <property type="entry name" value="ASKHA_NBD_HSP70"/>
    <property type="match status" value="1"/>
</dbReference>
<organism evidence="1 2">
    <name type="scientific">Phanerochaete sordida</name>
    <dbReference type="NCBI Taxonomy" id="48140"/>
    <lineage>
        <taxon>Eukaryota</taxon>
        <taxon>Fungi</taxon>
        <taxon>Dikarya</taxon>
        <taxon>Basidiomycota</taxon>
        <taxon>Agaricomycotina</taxon>
        <taxon>Agaricomycetes</taxon>
        <taxon>Polyporales</taxon>
        <taxon>Phanerochaetaceae</taxon>
        <taxon>Phanerochaete</taxon>
    </lineage>
</organism>
<name>A0A9P3GKN5_9APHY</name>
<dbReference type="InterPro" id="IPR043129">
    <property type="entry name" value="ATPase_NBD"/>
</dbReference>
<gene>
    <name evidence="1" type="ORF">PsYK624_122220</name>
</gene>
<evidence type="ECO:0000313" key="2">
    <source>
        <dbReference type="Proteomes" id="UP000703269"/>
    </source>
</evidence>
<dbReference type="SUPFAM" id="SSF53067">
    <property type="entry name" value="Actin-like ATPase domain"/>
    <property type="match status" value="2"/>
</dbReference>
<dbReference type="Gene3D" id="3.30.420.40">
    <property type="match status" value="1"/>
</dbReference>
<sequence>MSSLAPYSGTQRSLVMAIDVGTTYSGAAYAILDPREVPRIQGVSRYPGQSSGDYKIPSVLYYTDDGRVRAVGAEAYVPGFELIVEDEDLIFVDWFKLHLCPESMDPDSARESELHPLPPNKSVVDVLADFLAYLFACAKRYITETHASGTSLWNSLEGRIDFVLSHPNGWQGPQQAKMRHAAIKAGLVPDTPAGRARVHFVTEGEASLHYCVNSGLASDLIDEGERVMIIDAGGGTVDLSTYLFTGMAPVSAEEIAAPTSIMQGSTRVNARALRFLRAKLQHSRFGNHEHLADMMENFEASTKPTFKEGTEKSFIKFGSRADNDLAVGIRSGQMVLDGADIAGFFQPSLTAIVAAVQDQLRAAAHTVRAAFLVGGFAASPWLFSNLQDILSFMDIELSRPDNCTNKAVAEGAASFFLTSFVSTRIAQFTYGVVFNKTFLEYDPEHLQRRHLLQHRPSGRVSLPDGYRVYISKGARIKDDAEIRFNFFRESTRSRGLKRISAEITAYRGEGTAPRWVDIAPDLFVPLCEVRADMSGVKREEKQGPHGSYYTQDYDIVILCGQTELKAQICWIENGEEKRGDAQVIYDEYDEGESIVY</sequence>
<proteinExistence type="predicted"/>
<dbReference type="AlphaFoldDB" id="A0A9P3GKN5"/>
<dbReference type="Proteomes" id="UP000703269">
    <property type="component" value="Unassembled WGS sequence"/>
</dbReference>
<keyword evidence="2" id="KW-1185">Reference proteome</keyword>
<evidence type="ECO:0000313" key="1">
    <source>
        <dbReference type="EMBL" id="GJE96029.1"/>
    </source>
</evidence>
<dbReference type="OrthoDB" id="2963168at2759"/>
<dbReference type="PANTHER" id="PTHR14187:SF5">
    <property type="entry name" value="HEAT SHOCK 70 KDA PROTEIN 12A"/>
    <property type="match status" value="1"/>
</dbReference>